<evidence type="ECO:0000259" key="15">
    <source>
        <dbReference type="PROSITE" id="PS50089"/>
    </source>
</evidence>
<dbReference type="Gene3D" id="1.10.720.30">
    <property type="entry name" value="SAP domain"/>
    <property type="match status" value="1"/>
</dbReference>
<keyword evidence="9" id="KW-0406">Ion transport</keyword>
<protein>
    <submittedName>
        <fullName evidence="17">Uncharacterized protein</fullName>
    </submittedName>
</protein>
<dbReference type="PANTHER" id="PTHR13800:SF1">
    <property type="entry name" value="TRANSIENT RECEPTOR POTENTIAL CATION CHANNEL TRPM"/>
    <property type="match status" value="1"/>
</dbReference>
<dbReference type="PROSITE" id="PS50178">
    <property type="entry name" value="ZF_FYVE"/>
    <property type="match status" value="1"/>
</dbReference>
<dbReference type="PANTHER" id="PTHR13800">
    <property type="entry name" value="TRANSIENT RECEPTOR POTENTIAL CATION CHANNEL, SUBFAMILY M, MEMBER 6"/>
    <property type="match status" value="1"/>
</dbReference>
<evidence type="ECO:0000256" key="1">
    <source>
        <dbReference type="ARBA" id="ARBA00004141"/>
    </source>
</evidence>
<feature type="transmembrane region" description="Helical" evidence="14">
    <location>
        <begin position="1588"/>
        <end position="1607"/>
    </location>
</feature>
<dbReference type="Gene3D" id="1.10.720.140">
    <property type="match status" value="1"/>
</dbReference>
<dbReference type="InterPro" id="IPR017455">
    <property type="entry name" value="Znf_FYVE-rel"/>
</dbReference>
<feature type="region of interest" description="Disordered" evidence="13">
    <location>
        <begin position="256"/>
        <end position="278"/>
    </location>
</feature>
<dbReference type="GO" id="GO:0030001">
    <property type="term" value="P:metal ion transport"/>
    <property type="evidence" value="ECO:0007669"/>
    <property type="project" value="TreeGrafter"/>
</dbReference>
<evidence type="ECO:0000313" key="18">
    <source>
        <dbReference type="Proteomes" id="UP000663891"/>
    </source>
</evidence>
<evidence type="ECO:0000256" key="8">
    <source>
        <dbReference type="ARBA" id="ARBA00022989"/>
    </source>
</evidence>
<dbReference type="InterPro" id="IPR037162">
    <property type="entry name" value="TRPM_tetra_sf"/>
</dbReference>
<feature type="transmembrane region" description="Helical" evidence="14">
    <location>
        <begin position="1386"/>
        <end position="1411"/>
    </location>
</feature>
<feature type="compositionally biased region" description="Acidic residues" evidence="13">
    <location>
        <begin position="1191"/>
        <end position="1203"/>
    </location>
</feature>
<dbReference type="Pfam" id="PF22968">
    <property type="entry name" value="RNF34L-like_3rd"/>
    <property type="match status" value="1"/>
</dbReference>
<keyword evidence="5" id="KW-0479">Metal-binding</keyword>
<dbReference type="OrthoDB" id="301415at2759"/>
<dbReference type="InterPro" id="IPR041491">
    <property type="entry name" value="TRPM_SLOG"/>
</dbReference>
<dbReference type="FunFam" id="3.30.40.10:FF:000110">
    <property type="entry name" value="E3 ubiquitin-protein ligase RNF34 isoform X1"/>
    <property type="match status" value="1"/>
</dbReference>
<dbReference type="GO" id="GO:0008270">
    <property type="term" value="F:zinc ion binding"/>
    <property type="evidence" value="ECO:0007669"/>
    <property type="project" value="UniProtKB-KW"/>
</dbReference>
<evidence type="ECO:0000256" key="12">
    <source>
        <dbReference type="PROSITE-ProRule" id="PRU00175"/>
    </source>
</evidence>
<dbReference type="CDD" id="cd16500">
    <property type="entry name" value="RING-HC_CARP"/>
    <property type="match status" value="1"/>
</dbReference>
<dbReference type="InterPro" id="IPR057299">
    <property type="entry name" value="RNF34_RFFL_SAP"/>
</dbReference>
<evidence type="ECO:0000256" key="7">
    <source>
        <dbReference type="ARBA" id="ARBA00022833"/>
    </source>
</evidence>
<feature type="region of interest" description="Disordered" evidence="13">
    <location>
        <begin position="301"/>
        <end position="351"/>
    </location>
</feature>
<dbReference type="InterPro" id="IPR013083">
    <property type="entry name" value="Znf_RING/FYVE/PHD"/>
</dbReference>
<evidence type="ECO:0000256" key="5">
    <source>
        <dbReference type="ARBA" id="ARBA00022723"/>
    </source>
</evidence>
<dbReference type="Gene3D" id="3.30.40.10">
    <property type="entry name" value="Zinc/RING finger domain, C3HC4 (zinc finger)"/>
    <property type="match status" value="1"/>
</dbReference>
<feature type="transmembrane region" description="Helical" evidence="14">
    <location>
        <begin position="1538"/>
        <end position="1557"/>
    </location>
</feature>
<keyword evidence="7" id="KW-0862">Zinc</keyword>
<evidence type="ECO:0000256" key="9">
    <source>
        <dbReference type="ARBA" id="ARBA00023065"/>
    </source>
</evidence>
<dbReference type="GO" id="GO:0005886">
    <property type="term" value="C:plasma membrane"/>
    <property type="evidence" value="ECO:0007669"/>
    <property type="project" value="UniProtKB-SubCell"/>
</dbReference>
<dbReference type="Pfam" id="PF16519">
    <property type="entry name" value="TRPM_tetra"/>
    <property type="match status" value="1"/>
</dbReference>
<evidence type="ECO:0000313" key="17">
    <source>
        <dbReference type="EMBL" id="CAF0741023.1"/>
    </source>
</evidence>
<keyword evidence="4 14" id="KW-0812">Transmembrane</keyword>
<dbReference type="InterPro" id="IPR005821">
    <property type="entry name" value="Ion_trans_dom"/>
</dbReference>
<dbReference type="SUPFAM" id="SSF57850">
    <property type="entry name" value="RING/U-box"/>
    <property type="match status" value="1"/>
</dbReference>
<evidence type="ECO:0000256" key="6">
    <source>
        <dbReference type="ARBA" id="ARBA00022771"/>
    </source>
</evidence>
<dbReference type="InterPro" id="IPR032415">
    <property type="entry name" value="TRPM_tetra"/>
</dbReference>
<dbReference type="PROSITE" id="PS50089">
    <property type="entry name" value="ZF_RING_2"/>
    <property type="match status" value="1"/>
</dbReference>
<feature type="compositionally biased region" description="Low complexity" evidence="13">
    <location>
        <begin position="301"/>
        <end position="340"/>
    </location>
</feature>
<evidence type="ECO:0000256" key="11">
    <source>
        <dbReference type="ARBA" id="ARBA00023303"/>
    </source>
</evidence>
<feature type="transmembrane region" description="Helical" evidence="14">
    <location>
        <begin position="1423"/>
        <end position="1440"/>
    </location>
</feature>
<dbReference type="InterPro" id="IPR057366">
    <property type="entry name" value="TRPM-like"/>
</dbReference>
<dbReference type="InterPro" id="IPR011011">
    <property type="entry name" value="Znf_FYVE_PHD"/>
</dbReference>
<feature type="compositionally biased region" description="Pro residues" evidence="13">
    <location>
        <begin position="133"/>
        <end position="150"/>
    </location>
</feature>
<dbReference type="GO" id="GO:0005261">
    <property type="term" value="F:monoatomic cation channel activity"/>
    <property type="evidence" value="ECO:0007669"/>
    <property type="project" value="UniProtKB-ARBA"/>
</dbReference>
<dbReference type="InterPro" id="IPR055111">
    <property type="entry name" value="RNF34_RFFL_HeH"/>
</dbReference>
<keyword evidence="6 12" id="KW-0863">Zinc-finger</keyword>
<dbReference type="InterPro" id="IPR036361">
    <property type="entry name" value="SAP_dom_sf"/>
</dbReference>
<dbReference type="Proteomes" id="UP000663891">
    <property type="component" value="Unassembled WGS sequence"/>
</dbReference>
<dbReference type="GO" id="GO:0051262">
    <property type="term" value="P:protein tetramerization"/>
    <property type="evidence" value="ECO:0007669"/>
    <property type="project" value="InterPro"/>
</dbReference>
<keyword evidence="11" id="KW-0407">Ion channel</keyword>
<dbReference type="Pfam" id="PF18139">
    <property type="entry name" value="LSDAT_euk"/>
    <property type="match status" value="1"/>
</dbReference>
<evidence type="ECO:0000256" key="4">
    <source>
        <dbReference type="ARBA" id="ARBA00022692"/>
    </source>
</evidence>
<dbReference type="Pfam" id="PF00520">
    <property type="entry name" value="Ion_trans"/>
    <property type="match status" value="1"/>
</dbReference>
<dbReference type="Pfam" id="PF23632">
    <property type="entry name" value="SAP_RNF34_RFFL"/>
    <property type="match status" value="1"/>
</dbReference>
<dbReference type="InterPro" id="IPR050927">
    <property type="entry name" value="TRPM"/>
</dbReference>
<keyword evidence="8 14" id="KW-1133">Transmembrane helix</keyword>
<feature type="compositionally biased region" description="Low complexity" evidence="13">
    <location>
        <begin position="259"/>
        <end position="278"/>
    </location>
</feature>
<dbReference type="SUPFAM" id="SSF68906">
    <property type="entry name" value="SAP domain"/>
    <property type="match status" value="2"/>
</dbReference>
<feature type="region of interest" description="Disordered" evidence="13">
    <location>
        <begin position="1178"/>
        <end position="1210"/>
    </location>
</feature>
<dbReference type="Gene3D" id="1.20.5.1010">
    <property type="entry name" value="TRPM, tetramerisation domain"/>
    <property type="match status" value="1"/>
</dbReference>
<evidence type="ECO:0000259" key="16">
    <source>
        <dbReference type="PROSITE" id="PS50178"/>
    </source>
</evidence>
<gene>
    <name evidence="17" type="ORF">VCS650_LOCUS654</name>
</gene>
<dbReference type="SMART" id="SM00184">
    <property type="entry name" value="RING"/>
    <property type="match status" value="1"/>
</dbReference>
<accession>A0A813NKK9</accession>
<evidence type="ECO:0000256" key="2">
    <source>
        <dbReference type="ARBA" id="ARBA00004202"/>
    </source>
</evidence>
<keyword evidence="3" id="KW-0813">Transport</keyword>
<dbReference type="Pfam" id="PF13920">
    <property type="entry name" value="zf-C3HC4_3"/>
    <property type="match status" value="1"/>
</dbReference>
<organism evidence="17 18">
    <name type="scientific">Adineta steineri</name>
    <dbReference type="NCBI Taxonomy" id="433720"/>
    <lineage>
        <taxon>Eukaryota</taxon>
        <taxon>Metazoa</taxon>
        <taxon>Spiralia</taxon>
        <taxon>Gnathifera</taxon>
        <taxon>Rotifera</taxon>
        <taxon>Eurotatoria</taxon>
        <taxon>Bdelloidea</taxon>
        <taxon>Adinetida</taxon>
        <taxon>Adinetidae</taxon>
        <taxon>Adineta</taxon>
    </lineage>
</organism>
<feature type="region of interest" description="Disordered" evidence="13">
    <location>
        <begin position="117"/>
        <end position="215"/>
    </location>
</feature>
<evidence type="ECO:0000256" key="3">
    <source>
        <dbReference type="ARBA" id="ARBA00022448"/>
    </source>
</evidence>
<dbReference type="Pfam" id="PF25508">
    <property type="entry name" value="TRPM2"/>
    <property type="match status" value="1"/>
</dbReference>
<feature type="domain" description="RING-type" evidence="15">
    <location>
        <begin position="416"/>
        <end position="451"/>
    </location>
</feature>
<proteinExistence type="predicted"/>
<feature type="compositionally biased region" description="Pro residues" evidence="13">
    <location>
        <begin position="200"/>
        <end position="211"/>
    </location>
</feature>
<comment type="subcellular location">
    <subcellularLocation>
        <location evidence="2">Cell membrane</location>
        <topology evidence="2">Peripheral membrane protein</topology>
    </subcellularLocation>
    <subcellularLocation>
        <location evidence="1">Membrane</location>
        <topology evidence="1">Multi-pass membrane protein</topology>
    </subcellularLocation>
</comment>
<sequence>MPSSSHLSNSNDQCDHCHTTYTIVKRKKSCAVCRQYYCTSCAPRERHYNQPHRICLICQLISSDSTTDEQLLALKVKHLRCYLQAKNISYHTCTEKQELVDLIVRNRHLPFTRLFIQQQQQQAQQAQQTSTSYPPPPSQPQPQPPPPPPSASSSSATTTNSNQQQQQFHTTFNQFSTSTSASSSTSSSSSSSSSTTSTAMPPPPPPPPQPPKHGNFTNFQHTMSSFASQMNHFAANLQDYVTNTVSGVLHHALGDHQQTTTTTTTTNNGNGTSSTFNFGTTTNGPFTYSFTSPGNFVYTTTTNSTTASPQQQRRNTTTTTTTTNETTASSNTQQQATTTQRPRRKSLSELNNEQNIEDLSVRELKEILVANFVDYKGCVEKNELIEKVRRLYRDRQNEKIKAKELDSATASDSELCKVCMDAIADCVFLDCGHMVTCVKCGKLLAECPICRSNIVRVFDNNISWIQRTFKKRECMKFVLSKTNQDIGRCCCGRYLLEHNENVQIEANNINFLSVNKDERWSVQKHTRCEPTDAFGVIEFEGLAHPTKAQYLRVAHDTRPDLILKLFLRVWNLKLPRLVISIDGGIANFELQPKLKRVLKKGLFRAAKTTGAWIITNGCQQGVVKHVGDALFSKSPKAKSDIVCIGFSPWGVIEGRENLIGVNKVVSYHSKAIATKNNATLNSNHYYFLLVDNGTNGKYGGEILLRKRFERFLLRQSSVHTSEHSNIPVVCVVVEGGTNTIRMVLEHVTDNPPVPVVICDGSGRAADLISFTHRYARDDGTMPVDIQEQLIHTIMKTFSYTRKQANNLFKELMMCVKKRDLITIFRMGEEASQDIDLAILIALLRSTCVSSIDQLKLALTWNRVDIARNYILAGTHQWPEQALEEIMMTALATDKVDFCRLLLENGIYMQKFLTIHRLEELYNTRDGPPNTLQYIAKDIRKIRKSAIMSAYTLPDIGLIFEKLMGHGYRSNYTRRRFRTRYATTLNQSYALRSFHKKLVNTVAKPVDDTFQYPYNELLIWAVLTKRHQMALFFWERGEEAMAKALIAYKLNKALTHEANDDELEIEVATELSSYAEQFHQLALGVLEQCYRENADKTCQLLTYELKNWSDWTCLSLAVISHHQEFVAHKCCQTILNDLWIGGMSIRRYLNWKVIASILFFPLVLRIEFKSAEELKLQPKTHEEHLATQNQSDPDEDDDDDDYNSDDYNSGTLSNDYTHCRLSDENDLRKTSIINNDVSVDFVLENKNVDNQSIEMVTFNRSTTNLKQTLSTPTHQTDDIIDINTETSKKTDELTILNESIHISIPLSSSLSITQRFYEFYNAPITKFWYNAIFYLLFLFLFTYMVLVRTPLRPSIAEYIVTIYLATSAIDTAREICTSSSPRFRRRLILYFSDFVHICDSLAILVYGIGFLLRFRSSTLYIARLLYCLDVSYWWIHLLTYISVHKSVGPYIHIAAQNLIDLFNFIIIILVVMVSFGVSRQAIKYPNELWSWRSVKEIFLEPYFMIYGEVYAGSIDPPCLESEPDAPQCMPFHWVTPITMTAYLIFCNILLLSILIATFNNTYIRISKSSDQVWKYHRYYIVLKYESKPMLPPPLIFISHIYLLIKLFLRYCRGKKFKVDHGLKLFLSEKEVAEINDFEEEQIDEYFVMKDREKKNTTAEQIARTSERVDGTVLRVDDIYQRETQNRIILQNLDWRLQHLEDLNMNMYNIMERLLLTRMSDEQDSSSYYFHHPSSVINNNNRQRRHSSITGYELKDFKKKIIPKSTTMTPQLSLAKTRSPTADNISLSKQSNELKRRSTIHRLSSLTSHDSNTAHVQTNEYTSITDIINTNQSEWQPTSPILLRSSANRPNPMTLYESAKEDVAGYDAEEQTHNLIGELIRKRGQKSSKNQLNIITESYCDSDRISLYSMDINASSSNLNLEQTDAKN</sequence>
<keyword evidence="10 14" id="KW-0472">Membrane</keyword>
<reference evidence="17" key="1">
    <citation type="submission" date="2021-02" db="EMBL/GenBank/DDBJ databases">
        <authorList>
            <person name="Nowell W R."/>
        </authorList>
    </citation>
    <scope>NUCLEOTIDE SEQUENCE</scope>
</reference>
<feature type="transmembrane region" description="Helical" evidence="14">
    <location>
        <begin position="1460"/>
        <end position="1481"/>
    </location>
</feature>
<feature type="compositionally biased region" description="Low complexity" evidence="13">
    <location>
        <begin position="117"/>
        <end position="132"/>
    </location>
</feature>
<feature type="transmembrane region" description="Helical" evidence="14">
    <location>
        <begin position="1326"/>
        <end position="1345"/>
    </location>
</feature>
<dbReference type="SUPFAM" id="SSF57903">
    <property type="entry name" value="FYVE/PHD zinc finger"/>
    <property type="match status" value="1"/>
</dbReference>
<evidence type="ECO:0000256" key="13">
    <source>
        <dbReference type="SAM" id="MobiDB-lite"/>
    </source>
</evidence>
<comment type="caution">
    <text evidence="17">The sequence shown here is derived from an EMBL/GenBank/DDBJ whole genome shotgun (WGS) entry which is preliminary data.</text>
</comment>
<dbReference type="EMBL" id="CAJNON010000003">
    <property type="protein sequence ID" value="CAF0741023.1"/>
    <property type="molecule type" value="Genomic_DNA"/>
</dbReference>
<evidence type="ECO:0000256" key="14">
    <source>
        <dbReference type="SAM" id="Phobius"/>
    </source>
</evidence>
<name>A0A813NKK9_9BILA</name>
<dbReference type="InterPro" id="IPR001841">
    <property type="entry name" value="Znf_RING"/>
</dbReference>
<feature type="compositionally biased region" description="Low complexity" evidence="13">
    <location>
        <begin position="151"/>
        <end position="199"/>
    </location>
</feature>
<evidence type="ECO:0000256" key="10">
    <source>
        <dbReference type="ARBA" id="ARBA00023136"/>
    </source>
</evidence>
<feature type="domain" description="FYVE-type" evidence="16">
    <location>
        <begin position="8"/>
        <end position="58"/>
    </location>
</feature>